<dbReference type="RefSeq" id="WP_380253216.1">
    <property type="nucleotide sequence ID" value="NZ_JBHUII010000010.1"/>
</dbReference>
<dbReference type="EMBL" id="JBHUII010000010">
    <property type="protein sequence ID" value="MFD2207009.1"/>
    <property type="molecule type" value="Genomic_DNA"/>
</dbReference>
<name>A0ABW5BN47_9PROT</name>
<dbReference type="Proteomes" id="UP001597294">
    <property type="component" value="Unassembled WGS sequence"/>
</dbReference>
<sequence>MAFNQINGDQINNDPDVLQMKSWMAEDRITDSVAGFVAGDGIGRLTLSFDTIKLREALDEVLQLTDFQGNMQDQGFAAIPLNRRPGEDVSAANDLSGRYWLRADDRYVEEPREDLVDEAAFSEFNPKFKGTYFETVHTELSRRFRIGRMRILSKGLYNCNSWHRDPEPRLHIPLVTNPGALFIVNHHVTHLPADGSVYFTDTRGYHTALNGGEHNRVHLVAALAY</sequence>
<protein>
    <recommendedName>
        <fullName evidence="3">Aspartyl/asparaginy/proline hydroxylase domain-containing protein</fullName>
    </recommendedName>
</protein>
<accession>A0ABW5BN47</accession>
<evidence type="ECO:0000313" key="1">
    <source>
        <dbReference type="EMBL" id="MFD2207009.1"/>
    </source>
</evidence>
<evidence type="ECO:0000313" key="2">
    <source>
        <dbReference type="Proteomes" id="UP001597294"/>
    </source>
</evidence>
<proteinExistence type="predicted"/>
<comment type="caution">
    <text evidence="1">The sequence shown here is derived from an EMBL/GenBank/DDBJ whole genome shotgun (WGS) entry which is preliminary data.</text>
</comment>
<dbReference type="SUPFAM" id="SSF51197">
    <property type="entry name" value="Clavaminate synthase-like"/>
    <property type="match status" value="1"/>
</dbReference>
<reference evidence="2" key="1">
    <citation type="journal article" date="2019" name="Int. J. Syst. Evol. Microbiol.">
        <title>The Global Catalogue of Microorganisms (GCM) 10K type strain sequencing project: providing services to taxonomists for standard genome sequencing and annotation.</title>
        <authorList>
            <consortium name="The Broad Institute Genomics Platform"/>
            <consortium name="The Broad Institute Genome Sequencing Center for Infectious Disease"/>
            <person name="Wu L."/>
            <person name="Ma J."/>
        </authorList>
    </citation>
    <scope>NUCLEOTIDE SEQUENCE [LARGE SCALE GENOMIC DNA]</scope>
    <source>
        <strain evidence="2">CGMCC 4.7192</strain>
    </source>
</reference>
<evidence type="ECO:0008006" key="3">
    <source>
        <dbReference type="Google" id="ProtNLM"/>
    </source>
</evidence>
<organism evidence="1 2">
    <name type="scientific">Kiloniella antarctica</name>
    <dbReference type="NCBI Taxonomy" id="1550907"/>
    <lineage>
        <taxon>Bacteria</taxon>
        <taxon>Pseudomonadati</taxon>
        <taxon>Pseudomonadota</taxon>
        <taxon>Alphaproteobacteria</taxon>
        <taxon>Rhodospirillales</taxon>
        <taxon>Kiloniellaceae</taxon>
        <taxon>Kiloniella</taxon>
    </lineage>
</organism>
<dbReference type="InterPro" id="IPR027443">
    <property type="entry name" value="IPNS-like_sf"/>
</dbReference>
<gene>
    <name evidence="1" type="ORF">ACFSKO_15385</name>
</gene>
<dbReference type="Gene3D" id="2.60.120.330">
    <property type="entry name" value="B-lactam Antibiotic, Isopenicillin N Synthase, Chain"/>
    <property type="match status" value="1"/>
</dbReference>
<keyword evidence="2" id="KW-1185">Reference proteome</keyword>